<dbReference type="Gene3D" id="1.10.357.10">
    <property type="entry name" value="Tetracycline Repressor, domain 2"/>
    <property type="match status" value="1"/>
</dbReference>
<evidence type="ECO:0000313" key="4">
    <source>
        <dbReference type="EMBL" id="RLL08977.1"/>
    </source>
</evidence>
<feature type="DNA-binding region" description="H-T-H motif" evidence="2">
    <location>
        <begin position="28"/>
        <end position="47"/>
    </location>
</feature>
<dbReference type="GO" id="GO:0016301">
    <property type="term" value="F:kinase activity"/>
    <property type="evidence" value="ECO:0007669"/>
    <property type="project" value="UniProtKB-KW"/>
</dbReference>
<dbReference type="AlphaFoldDB" id="A0A498CT75"/>
<dbReference type="NCBIfam" id="TIGR02366">
    <property type="entry name" value="DHAK_reg"/>
    <property type="match status" value="1"/>
</dbReference>
<proteinExistence type="predicted"/>
<keyword evidence="4" id="KW-0808">Transferase</keyword>
<dbReference type="Pfam" id="PF14278">
    <property type="entry name" value="TetR_C_8"/>
    <property type="match status" value="1"/>
</dbReference>
<dbReference type="GO" id="GO:0003677">
    <property type="term" value="F:DNA binding"/>
    <property type="evidence" value="ECO:0007669"/>
    <property type="project" value="UniProtKB-UniRule"/>
</dbReference>
<feature type="domain" description="HTH tetR-type" evidence="3">
    <location>
        <begin position="5"/>
        <end position="65"/>
    </location>
</feature>
<dbReference type="InterPro" id="IPR012738">
    <property type="entry name" value="Tscrpt_reg_DhaS"/>
</dbReference>
<dbReference type="RefSeq" id="WP_101549614.1">
    <property type="nucleotide sequence ID" value="NZ_DBFBJK010000499.1"/>
</dbReference>
<comment type="caution">
    <text evidence="4">The sequence shown here is derived from an EMBL/GenBank/DDBJ whole genome shotgun (WGS) entry which is preliminary data.</text>
</comment>
<evidence type="ECO:0000256" key="2">
    <source>
        <dbReference type="PROSITE-ProRule" id="PRU00335"/>
    </source>
</evidence>
<dbReference type="Pfam" id="PF00440">
    <property type="entry name" value="TetR_N"/>
    <property type="match status" value="1"/>
</dbReference>
<keyword evidence="4" id="KW-0418">Kinase</keyword>
<evidence type="ECO:0000256" key="1">
    <source>
        <dbReference type="ARBA" id="ARBA00023125"/>
    </source>
</evidence>
<dbReference type="InterPro" id="IPR039532">
    <property type="entry name" value="TetR_C_Firmicutes"/>
</dbReference>
<sequence>MADSMITKQALAASIKELMEREPLSKISVGDITSNCGVNRQTFYYHFKDKYELVNWIYYTETVKLMSSFSDRAHWTDGLGALCRYMRDNKRFYINALSTPGQNSFQEYLLEFARGLVRSLAEELLGESPIGEEDLEFIADFYAFAFVGLIMKWARHGMKEEPDGYILRVKEMTDASIHYALEKYKKE</sequence>
<dbReference type="InterPro" id="IPR001647">
    <property type="entry name" value="HTH_TetR"/>
</dbReference>
<dbReference type="EMBL" id="RCHT01000026">
    <property type="protein sequence ID" value="RLL08977.1"/>
    <property type="molecule type" value="Genomic_DNA"/>
</dbReference>
<dbReference type="InterPro" id="IPR009057">
    <property type="entry name" value="Homeodomain-like_sf"/>
</dbReference>
<name>A0A498CT75_9FIRM</name>
<dbReference type="PANTHER" id="PTHR43479">
    <property type="entry name" value="ACREF/ENVCD OPERON REPRESSOR-RELATED"/>
    <property type="match status" value="1"/>
</dbReference>
<evidence type="ECO:0000259" key="3">
    <source>
        <dbReference type="PROSITE" id="PS50977"/>
    </source>
</evidence>
<evidence type="ECO:0000313" key="5">
    <source>
        <dbReference type="Proteomes" id="UP000276301"/>
    </source>
</evidence>
<dbReference type="InterPro" id="IPR050624">
    <property type="entry name" value="HTH-type_Tx_Regulator"/>
</dbReference>
<gene>
    <name evidence="4" type="primary">dhaS</name>
    <name evidence="4" type="ORF">D4A47_11250</name>
</gene>
<dbReference type="Proteomes" id="UP000276301">
    <property type="component" value="Unassembled WGS sequence"/>
</dbReference>
<dbReference type="PROSITE" id="PS50977">
    <property type="entry name" value="HTH_TETR_2"/>
    <property type="match status" value="1"/>
</dbReference>
<dbReference type="SUPFAM" id="SSF46689">
    <property type="entry name" value="Homeodomain-like"/>
    <property type="match status" value="1"/>
</dbReference>
<keyword evidence="5" id="KW-1185">Reference proteome</keyword>
<keyword evidence="1 2" id="KW-0238">DNA-binding</keyword>
<dbReference type="PANTHER" id="PTHR43479:SF7">
    <property type="entry name" value="TETR-FAMILY TRANSCRIPTIONAL REGULATOR"/>
    <property type="match status" value="1"/>
</dbReference>
<organism evidence="4 5">
    <name type="scientific">Anaerotruncus massiliensis</name>
    <name type="common">ex Liu et al. 2021</name>
    <dbReference type="NCBI Taxonomy" id="2321404"/>
    <lineage>
        <taxon>Bacteria</taxon>
        <taxon>Bacillati</taxon>
        <taxon>Bacillota</taxon>
        <taxon>Clostridia</taxon>
        <taxon>Eubacteriales</taxon>
        <taxon>Oscillospiraceae</taxon>
        <taxon>Anaerotruncus</taxon>
    </lineage>
</organism>
<accession>A0A498CT75</accession>
<protein>
    <submittedName>
        <fullName evidence="4">Dihydroxyacetone kinase transcriptional activator DhaS</fullName>
    </submittedName>
</protein>
<reference evidence="4 5" key="1">
    <citation type="submission" date="2018-10" db="EMBL/GenBank/DDBJ databases">
        <title>Anaerotruncus faecis sp. nov., isolated from human feces.</title>
        <authorList>
            <person name="Wang Y.-J."/>
        </authorList>
    </citation>
    <scope>NUCLEOTIDE SEQUENCE [LARGE SCALE GENOMIC DNA]</scope>
    <source>
        <strain evidence="4 5">22A2-44</strain>
    </source>
</reference>